<dbReference type="OrthoDB" id="1495783at2"/>
<name>A0A3G8LZC1_9GAMM</name>
<keyword evidence="2" id="KW-1185">Reference proteome</keyword>
<dbReference type="AlphaFoldDB" id="A0A3G8LZC1"/>
<accession>A0A3G8LZC1</accession>
<gene>
    <name evidence="1" type="ORF">EGC82_19665</name>
</gene>
<dbReference type="RefSeq" id="WP_124732253.1">
    <property type="nucleotide sequence ID" value="NZ_CBCSKC010000014.1"/>
</dbReference>
<sequence length="187" mass="21211">MEIEEYLEKAKNPVYWFNYAMVQKKVADKILHSIMDADVLNDTKMSSDLLINAHYHYGIGIENGLKALIIKNAPENVIVEVKGDKARLKGIGKKKKLTHNLLELAEEAGIFELGLHQYETDIKALKMVLRHLTDAIKWLPKYPVPSDNKSSFVFDNSIPAVLIYGFHILDVIEPLFKLFEVEGAECA</sequence>
<reference evidence="2" key="1">
    <citation type="submission" date="2018-11" db="EMBL/GenBank/DDBJ databases">
        <title>Shewanella sp. M2.</title>
        <authorList>
            <person name="Hwang Y.J."/>
            <person name="Hwang C.Y."/>
        </authorList>
    </citation>
    <scope>NUCLEOTIDE SEQUENCE [LARGE SCALE GENOMIC DNA]</scope>
    <source>
        <strain evidence="2">LMG 19866</strain>
    </source>
</reference>
<evidence type="ECO:0000313" key="1">
    <source>
        <dbReference type="EMBL" id="AZG74774.1"/>
    </source>
</evidence>
<organism evidence="1 2">
    <name type="scientific">Shewanella livingstonensis</name>
    <dbReference type="NCBI Taxonomy" id="150120"/>
    <lineage>
        <taxon>Bacteria</taxon>
        <taxon>Pseudomonadati</taxon>
        <taxon>Pseudomonadota</taxon>
        <taxon>Gammaproteobacteria</taxon>
        <taxon>Alteromonadales</taxon>
        <taxon>Shewanellaceae</taxon>
        <taxon>Shewanella</taxon>
    </lineage>
</organism>
<dbReference type="EMBL" id="CP034015">
    <property type="protein sequence ID" value="AZG74774.1"/>
    <property type="molecule type" value="Genomic_DNA"/>
</dbReference>
<proteinExistence type="predicted"/>
<dbReference type="Proteomes" id="UP000278035">
    <property type="component" value="Chromosome"/>
</dbReference>
<evidence type="ECO:0000313" key="2">
    <source>
        <dbReference type="Proteomes" id="UP000278035"/>
    </source>
</evidence>
<dbReference type="KEGG" id="slj:EGC82_19665"/>
<protein>
    <submittedName>
        <fullName evidence="1">Uncharacterized protein</fullName>
    </submittedName>
</protein>